<evidence type="ECO:0000313" key="1">
    <source>
        <dbReference type="EMBL" id="CAF4419591.1"/>
    </source>
</evidence>
<sequence length="93" mass="11112">VSIHSDNQEFVEIDKFSGEKSSKEEYLKLIHNKNQEYFYDGIEEILSNSDNEQINNNEDDERSFNNDDRASFTREQLVEYQQLIKLLRFVKVC</sequence>
<accession>A0A820QCX5</accession>
<feature type="non-terminal residue" evidence="1">
    <location>
        <position position="1"/>
    </location>
</feature>
<organism evidence="1 2">
    <name type="scientific">Adineta steineri</name>
    <dbReference type="NCBI Taxonomy" id="433720"/>
    <lineage>
        <taxon>Eukaryota</taxon>
        <taxon>Metazoa</taxon>
        <taxon>Spiralia</taxon>
        <taxon>Gnathifera</taxon>
        <taxon>Rotifera</taxon>
        <taxon>Eurotatoria</taxon>
        <taxon>Bdelloidea</taxon>
        <taxon>Adinetida</taxon>
        <taxon>Adinetidae</taxon>
        <taxon>Adineta</taxon>
    </lineage>
</organism>
<name>A0A820QCX5_9BILA</name>
<protein>
    <submittedName>
        <fullName evidence="1">Uncharacterized protein</fullName>
    </submittedName>
</protein>
<dbReference type="EMBL" id="CAJOAY010030493">
    <property type="protein sequence ID" value="CAF4419591.1"/>
    <property type="molecule type" value="Genomic_DNA"/>
</dbReference>
<dbReference type="Proteomes" id="UP000663881">
    <property type="component" value="Unassembled WGS sequence"/>
</dbReference>
<evidence type="ECO:0000313" key="2">
    <source>
        <dbReference type="Proteomes" id="UP000663881"/>
    </source>
</evidence>
<gene>
    <name evidence="1" type="ORF">OKA104_LOCUS52440</name>
</gene>
<dbReference type="AlphaFoldDB" id="A0A820QCX5"/>
<reference evidence="1" key="1">
    <citation type="submission" date="2021-02" db="EMBL/GenBank/DDBJ databases">
        <authorList>
            <person name="Nowell W R."/>
        </authorList>
    </citation>
    <scope>NUCLEOTIDE SEQUENCE</scope>
</reference>
<comment type="caution">
    <text evidence="1">The sequence shown here is derived from an EMBL/GenBank/DDBJ whole genome shotgun (WGS) entry which is preliminary data.</text>
</comment>
<proteinExistence type="predicted"/>